<dbReference type="Proteomes" id="UP001596045">
    <property type="component" value="Unassembled WGS sequence"/>
</dbReference>
<dbReference type="InterPro" id="IPR029058">
    <property type="entry name" value="AB_hydrolase_fold"/>
</dbReference>
<dbReference type="SUPFAM" id="SSF53474">
    <property type="entry name" value="alpha/beta-Hydrolases"/>
    <property type="match status" value="1"/>
</dbReference>
<evidence type="ECO:0000313" key="2">
    <source>
        <dbReference type="Proteomes" id="UP001596045"/>
    </source>
</evidence>
<organism evidence="1 2">
    <name type="scientific">Paraherbaspirillum soli</name>
    <dbReference type="NCBI Taxonomy" id="631222"/>
    <lineage>
        <taxon>Bacteria</taxon>
        <taxon>Pseudomonadati</taxon>
        <taxon>Pseudomonadota</taxon>
        <taxon>Betaproteobacteria</taxon>
        <taxon>Burkholderiales</taxon>
        <taxon>Oxalobacteraceae</taxon>
        <taxon>Paraherbaspirillum</taxon>
    </lineage>
</organism>
<reference evidence="2" key="1">
    <citation type="journal article" date="2019" name="Int. J. Syst. Evol. Microbiol.">
        <title>The Global Catalogue of Microorganisms (GCM) 10K type strain sequencing project: providing services to taxonomists for standard genome sequencing and annotation.</title>
        <authorList>
            <consortium name="The Broad Institute Genomics Platform"/>
            <consortium name="The Broad Institute Genome Sequencing Center for Infectious Disease"/>
            <person name="Wu L."/>
            <person name="Ma J."/>
        </authorList>
    </citation>
    <scope>NUCLEOTIDE SEQUENCE [LARGE SCALE GENOMIC DNA]</scope>
    <source>
        <strain evidence="2">JCM 17066</strain>
    </source>
</reference>
<comment type="caution">
    <text evidence="1">The sequence shown here is derived from an EMBL/GenBank/DDBJ whole genome shotgun (WGS) entry which is preliminary data.</text>
</comment>
<protein>
    <submittedName>
        <fullName evidence="1">Alpha/beta fold hydrolase</fullName>
    </submittedName>
</protein>
<name>A0ABW0MFE2_9BURK</name>
<keyword evidence="2" id="KW-1185">Reference proteome</keyword>
<dbReference type="GO" id="GO:0016787">
    <property type="term" value="F:hydrolase activity"/>
    <property type="evidence" value="ECO:0007669"/>
    <property type="project" value="UniProtKB-KW"/>
</dbReference>
<evidence type="ECO:0000313" key="1">
    <source>
        <dbReference type="EMBL" id="MFC5475687.1"/>
    </source>
</evidence>
<dbReference type="RefSeq" id="WP_378999208.1">
    <property type="nucleotide sequence ID" value="NZ_JBHSMT010000028.1"/>
</dbReference>
<sequence length="241" mass="25424">MVAIVLLPGMDGAGTLFADFVAALGADFVPTVVSYPADQALGYGALEEFVRASLPLDQPFLLLGDSFSGPVAISLAASRPAGLIGLILCCSFARYPIPASRPIKMLINFLPMKSNLISLIGPFLLGSFSSGGLRKTLRQTLGQVPASTLRARILAIIETDYSEKLKEIQVPILYLQASGDHIVPSSAARHIAMLAPSVQIATFKGPHLLLQVLAAEVAVVVKHFSGQAVQAFNTAVDKDAQ</sequence>
<keyword evidence="1" id="KW-0378">Hydrolase</keyword>
<proteinExistence type="predicted"/>
<dbReference type="Gene3D" id="3.40.50.1820">
    <property type="entry name" value="alpha/beta hydrolase"/>
    <property type="match status" value="1"/>
</dbReference>
<gene>
    <name evidence="1" type="ORF">ACFPM8_17125</name>
</gene>
<dbReference type="EMBL" id="JBHSMT010000028">
    <property type="protein sequence ID" value="MFC5475687.1"/>
    <property type="molecule type" value="Genomic_DNA"/>
</dbReference>
<accession>A0ABW0MFE2</accession>